<dbReference type="PROSITE" id="PS01195">
    <property type="entry name" value="PEPT_TRNA_HYDROL_1"/>
    <property type="match status" value="1"/>
</dbReference>
<feature type="binding site" evidence="8">
    <location>
        <position position="108"/>
    </location>
    <ligand>
        <name>tRNA</name>
        <dbReference type="ChEBI" id="CHEBI:17843"/>
    </ligand>
</feature>
<comment type="subcellular location">
    <subcellularLocation>
        <location evidence="8">Cytoplasm</location>
    </subcellularLocation>
</comment>
<dbReference type="GO" id="GO:0072344">
    <property type="term" value="P:rescue of stalled ribosome"/>
    <property type="evidence" value="ECO:0007669"/>
    <property type="project" value="UniProtKB-UniRule"/>
</dbReference>
<dbReference type="Proteomes" id="UP000019229">
    <property type="component" value="Chromosome"/>
</dbReference>
<evidence type="ECO:0000256" key="9">
    <source>
        <dbReference type="RuleBase" id="RU000673"/>
    </source>
</evidence>
<comment type="catalytic activity">
    <reaction evidence="6 8 9">
        <text>an N-acyl-L-alpha-aminoacyl-tRNA + H2O = an N-acyl-L-amino acid + a tRNA + H(+)</text>
        <dbReference type="Rhea" id="RHEA:54448"/>
        <dbReference type="Rhea" id="RHEA-COMP:10123"/>
        <dbReference type="Rhea" id="RHEA-COMP:13883"/>
        <dbReference type="ChEBI" id="CHEBI:15377"/>
        <dbReference type="ChEBI" id="CHEBI:15378"/>
        <dbReference type="ChEBI" id="CHEBI:59874"/>
        <dbReference type="ChEBI" id="CHEBI:78442"/>
        <dbReference type="ChEBI" id="CHEBI:138191"/>
        <dbReference type="EC" id="3.1.1.29"/>
    </reaction>
</comment>
<proteinExistence type="inferred from homology"/>
<evidence type="ECO:0000256" key="1">
    <source>
        <dbReference type="ARBA" id="ARBA00013260"/>
    </source>
</evidence>
<dbReference type="Gene3D" id="3.40.50.1470">
    <property type="entry name" value="Peptidyl-tRNA hydrolase"/>
    <property type="match status" value="1"/>
</dbReference>
<dbReference type="InterPro" id="IPR001328">
    <property type="entry name" value="Pept_tRNA_hydro"/>
</dbReference>
<name>W5USK0_9BACT</name>
<comment type="function">
    <text evidence="8">Catalyzes the release of premature peptidyl moieties from peptidyl-tRNA molecules trapped in stalled 50S ribosomal subunits, and thus maintains levels of free tRNAs and 50S ribosomes.</text>
</comment>
<feature type="binding site" evidence="8">
    <location>
        <position position="14"/>
    </location>
    <ligand>
        <name>tRNA</name>
        <dbReference type="ChEBI" id="CHEBI:17843"/>
    </ligand>
</feature>
<feature type="active site" description="Proton acceptor" evidence="8">
    <location>
        <position position="19"/>
    </location>
</feature>
<evidence type="ECO:0000256" key="4">
    <source>
        <dbReference type="ARBA" id="ARBA00022884"/>
    </source>
</evidence>
<evidence type="ECO:0000256" key="6">
    <source>
        <dbReference type="ARBA" id="ARBA00048707"/>
    </source>
</evidence>
<dbReference type="GO" id="GO:0005737">
    <property type="term" value="C:cytoplasm"/>
    <property type="evidence" value="ECO:0007669"/>
    <property type="project" value="UniProtKB-SubCell"/>
</dbReference>
<keyword evidence="3 8" id="KW-0378">Hydrolase</keyword>
<dbReference type="EC" id="3.1.1.29" evidence="1 8"/>
<dbReference type="GO" id="GO:0000049">
    <property type="term" value="F:tRNA binding"/>
    <property type="evidence" value="ECO:0007669"/>
    <property type="project" value="UniProtKB-UniRule"/>
</dbReference>
<keyword evidence="12" id="KW-1185">Reference proteome</keyword>
<dbReference type="GO" id="GO:0006515">
    <property type="term" value="P:protein quality control for misfolded or incompletely synthesized proteins"/>
    <property type="evidence" value="ECO:0007669"/>
    <property type="project" value="UniProtKB-UniRule"/>
</dbReference>
<comment type="function">
    <text evidence="8">Hydrolyzes ribosome-free peptidyl-tRNAs (with 1 or more amino acids incorporated), which drop off the ribosome during protein synthesis, or as a result of ribosome stalling.</text>
</comment>
<gene>
    <name evidence="8 11" type="primary">pth</name>
    <name evidence="11" type="ORF">MYB_00915</name>
</gene>
<dbReference type="PATRIC" id="fig|743966.3.peg.182"/>
<dbReference type="STRING" id="743966.MYB_00915"/>
<evidence type="ECO:0000256" key="2">
    <source>
        <dbReference type="ARBA" id="ARBA00022555"/>
    </source>
</evidence>
<dbReference type="PANTHER" id="PTHR17224:SF1">
    <property type="entry name" value="PEPTIDYL-TRNA HYDROLASE"/>
    <property type="match status" value="1"/>
</dbReference>
<dbReference type="CDD" id="cd00462">
    <property type="entry name" value="PTH"/>
    <property type="match status" value="1"/>
</dbReference>
<keyword evidence="8" id="KW-0963">Cytoplasm</keyword>
<organism evidence="11 12">
    <name type="scientific">Mesomycoplasma bovoculi M165/69</name>
    <dbReference type="NCBI Taxonomy" id="743966"/>
    <lineage>
        <taxon>Bacteria</taxon>
        <taxon>Bacillati</taxon>
        <taxon>Mycoplasmatota</taxon>
        <taxon>Mycoplasmoidales</taxon>
        <taxon>Metamycoplasmataceae</taxon>
        <taxon>Mesomycoplasma</taxon>
    </lineage>
</organism>
<protein>
    <recommendedName>
        <fullName evidence="7 8">Peptidyl-tRNA hydrolase</fullName>
        <shortName evidence="8">Pth</shortName>
        <ecNumber evidence="1 8">3.1.1.29</ecNumber>
    </recommendedName>
</protein>
<dbReference type="HOGENOM" id="CLU_062456_4_1_14"/>
<dbReference type="GO" id="GO:0004045">
    <property type="term" value="F:peptidyl-tRNA hydrolase activity"/>
    <property type="evidence" value="ECO:0007669"/>
    <property type="project" value="UniProtKB-UniRule"/>
</dbReference>
<dbReference type="FunFam" id="3.40.50.1470:FF:000001">
    <property type="entry name" value="Peptidyl-tRNA hydrolase"/>
    <property type="match status" value="1"/>
</dbReference>
<sequence>MKIIVGLGNPGDKYENTRHNVGFMVVDALAEKLNVQFDHKLRTGVYAKYQDLIIAKPLTYMNNSGFFVKELLNFYKEDIKNVVVVYDDLDFSVGQAVMRLKGSSGGQNGMKSIIEQTGTTEIKRLKIGIGRQGDAAAYVLSPFDQQQKAKIDEVIKQAVEILMFYHNNSFLSAVEVFNVNKDKA</sequence>
<dbReference type="HAMAP" id="MF_00083">
    <property type="entry name" value="Pept_tRNA_hydro_bact"/>
    <property type="match status" value="1"/>
</dbReference>
<dbReference type="OrthoDB" id="9800507at2"/>
<dbReference type="SUPFAM" id="SSF53178">
    <property type="entry name" value="Peptidyl-tRNA hydrolase-like"/>
    <property type="match status" value="1"/>
</dbReference>
<evidence type="ECO:0000256" key="7">
    <source>
        <dbReference type="ARBA" id="ARBA00050038"/>
    </source>
</evidence>
<keyword evidence="2 8" id="KW-0820">tRNA-binding</keyword>
<dbReference type="NCBIfam" id="TIGR00447">
    <property type="entry name" value="pth"/>
    <property type="match status" value="1"/>
</dbReference>
<feature type="site" description="Discriminates between blocked and unblocked aminoacyl-tRNA" evidence="8">
    <location>
        <position position="9"/>
    </location>
</feature>
<dbReference type="KEGG" id="mbc:MYB_00915"/>
<dbReference type="InterPro" id="IPR036416">
    <property type="entry name" value="Pept_tRNA_hydro_sf"/>
</dbReference>
<evidence type="ECO:0000256" key="10">
    <source>
        <dbReference type="RuleBase" id="RU004320"/>
    </source>
</evidence>
<dbReference type="AlphaFoldDB" id="W5USK0"/>
<evidence type="ECO:0000313" key="12">
    <source>
        <dbReference type="Proteomes" id="UP000019229"/>
    </source>
</evidence>
<feature type="binding site" evidence="8">
    <location>
        <position position="60"/>
    </location>
    <ligand>
        <name>tRNA</name>
        <dbReference type="ChEBI" id="CHEBI:17843"/>
    </ligand>
</feature>
<dbReference type="RefSeq" id="WP_022935516.1">
    <property type="nucleotide sequence ID" value="NZ_CP007154.1"/>
</dbReference>
<dbReference type="eggNOG" id="COG0193">
    <property type="taxonomic scope" value="Bacteria"/>
</dbReference>
<comment type="similarity">
    <text evidence="5 8 10">Belongs to the PTH family.</text>
</comment>
<evidence type="ECO:0000256" key="3">
    <source>
        <dbReference type="ARBA" id="ARBA00022801"/>
    </source>
</evidence>
<dbReference type="InterPro" id="IPR018171">
    <property type="entry name" value="Pept_tRNA_hydro_CS"/>
</dbReference>
<reference evidence="11 12" key="1">
    <citation type="journal article" date="2014" name="Genome Announc.">
        <title>Complete Genome Sequence of Mycoplasma bovoculi Strain M165/69T (ATCC 29104).</title>
        <authorList>
            <person name="Calcutt M.J."/>
            <person name="Foecking M.F."/>
        </authorList>
    </citation>
    <scope>NUCLEOTIDE SEQUENCE [LARGE SCALE GENOMIC DNA]</scope>
    <source>
        <strain evidence="11">M165/69</strain>
    </source>
</reference>
<evidence type="ECO:0000256" key="5">
    <source>
        <dbReference type="ARBA" id="ARBA00038063"/>
    </source>
</evidence>
<comment type="subunit">
    <text evidence="8">Monomer.</text>
</comment>
<evidence type="ECO:0000313" key="11">
    <source>
        <dbReference type="EMBL" id="AHH45194.1"/>
    </source>
</evidence>
<dbReference type="Pfam" id="PF01195">
    <property type="entry name" value="Pept_tRNA_hydro"/>
    <property type="match status" value="1"/>
</dbReference>
<evidence type="ECO:0000256" key="8">
    <source>
        <dbReference type="HAMAP-Rule" id="MF_00083"/>
    </source>
</evidence>
<feature type="binding site" evidence="8">
    <location>
        <position position="62"/>
    </location>
    <ligand>
        <name>tRNA</name>
        <dbReference type="ChEBI" id="CHEBI:17843"/>
    </ligand>
</feature>
<dbReference type="EMBL" id="CP007154">
    <property type="protein sequence ID" value="AHH45194.1"/>
    <property type="molecule type" value="Genomic_DNA"/>
</dbReference>
<accession>W5USK0</accession>
<feature type="site" description="Stabilizes the basic form of H active site to accept a proton" evidence="8">
    <location>
        <position position="87"/>
    </location>
</feature>
<dbReference type="PANTHER" id="PTHR17224">
    <property type="entry name" value="PEPTIDYL-TRNA HYDROLASE"/>
    <property type="match status" value="1"/>
</dbReference>
<keyword evidence="4 8" id="KW-0694">RNA-binding</keyword>